<reference evidence="12" key="1">
    <citation type="submission" date="2021-04" db="EMBL/GenBank/DDBJ databases">
        <title>Draft genome sequence data of methanotrophic Methylovulum sp. strain S1L and Methylomonas sp. strain S2AM isolated from boreal lake water columns.</title>
        <authorList>
            <person name="Rissanen A.J."/>
            <person name="Mangayil R."/>
            <person name="Svenning M.M."/>
            <person name="Khanongnuch R."/>
        </authorList>
    </citation>
    <scope>NUCLEOTIDE SEQUENCE</scope>
    <source>
        <strain evidence="12">S2AM</strain>
    </source>
</reference>
<dbReference type="RefSeq" id="WP_215584057.1">
    <property type="nucleotide sequence ID" value="NZ_CP073754.1"/>
</dbReference>
<evidence type="ECO:0000313" key="12">
    <source>
        <dbReference type="EMBL" id="QWF72023.1"/>
    </source>
</evidence>
<name>A0A975MQ75_9GAMM</name>
<protein>
    <recommendedName>
        <fullName evidence="3">type I site-specific deoxyribonuclease</fullName>
        <ecNumber evidence="3">3.1.21.3</ecNumber>
    </recommendedName>
</protein>
<dbReference type="PANTHER" id="PTHR30195:SF16">
    <property type="entry name" value="TYPE I RESTRICTION ENZYME ENDONUCLEASE SUBUNIT"/>
    <property type="match status" value="1"/>
</dbReference>
<keyword evidence="4" id="KW-0540">Nuclease</keyword>
<dbReference type="AlphaFoldDB" id="A0A975MQ75"/>
<evidence type="ECO:0000256" key="7">
    <source>
        <dbReference type="ARBA" id="ARBA00022759"/>
    </source>
</evidence>
<dbReference type="GO" id="GO:0003677">
    <property type="term" value="F:DNA binding"/>
    <property type="evidence" value="ECO:0007669"/>
    <property type="project" value="UniProtKB-KW"/>
</dbReference>
<dbReference type="CDD" id="cd22332">
    <property type="entry name" value="HsdR_N"/>
    <property type="match status" value="1"/>
</dbReference>
<keyword evidence="6" id="KW-0680">Restriction system</keyword>
<evidence type="ECO:0000256" key="10">
    <source>
        <dbReference type="ARBA" id="ARBA00023125"/>
    </source>
</evidence>
<keyword evidence="13" id="KW-1185">Reference proteome</keyword>
<dbReference type="GO" id="GO:0005524">
    <property type="term" value="F:ATP binding"/>
    <property type="evidence" value="ECO:0007669"/>
    <property type="project" value="UniProtKB-KW"/>
</dbReference>
<evidence type="ECO:0000256" key="9">
    <source>
        <dbReference type="ARBA" id="ARBA00022840"/>
    </source>
</evidence>
<accession>A0A975MQ75</accession>
<evidence type="ECO:0000256" key="4">
    <source>
        <dbReference type="ARBA" id="ARBA00022722"/>
    </source>
</evidence>
<dbReference type="PANTHER" id="PTHR30195">
    <property type="entry name" value="TYPE I SITE-SPECIFIC DEOXYRIBONUCLEASE PROTEIN SUBUNIT M AND R"/>
    <property type="match status" value="1"/>
</dbReference>
<feature type="domain" description="Restriction endonuclease type I HsdR N-terminal" evidence="11">
    <location>
        <begin position="3"/>
        <end position="187"/>
    </location>
</feature>
<comment type="similarity">
    <text evidence="2">Belongs to the HsdR family.</text>
</comment>
<evidence type="ECO:0000313" key="13">
    <source>
        <dbReference type="Proteomes" id="UP000676649"/>
    </source>
</evidence>
<evidence type="ECO:0000259" key="11">
    <source>
        <dbReference type="Pfam" id="PF04313"/>
    </source>
</evidence>
<evidence type="ECO:0000256" key="5">
    <source>
        <dbReference type="ARBA" id="ARBA00022741"/>
    </source>
</evidence>
<evidence type="ECO:0000256" key="2">
    <source>
        <dbReference type="ARBA" id="ARBA00008598"/>
    </source>
</evidence>
<dbReference type="GO" id="GO:0009307">
    <property type="term" value="P:DNA restriction-modification system"/>
    <property type="evidence" value="ECO:0007669"/>
    <property type="project" value="UniProtKB-KW"/>
</dbReference>
<dbReference type="Proteomes" id="UP000676649">
    <property type="component" value="Chromosome"/>
</dbReference>
<gene>
    <name evidence="12" type="ORF">KEF85_06080</name>
</gene>
<comment type="catalytic activity">
    <reaction evidence="1">
        <text>Endonucleolytic cleavage of DNA to give random double-stranded fragments with terminal 5'-phosphates, ATP is simultaneously hydrolyzed.</text>
        <dbReference type="EC" id="3.1.21.3"/>
    </reaction>
</comment>
<proteinExistence type="inferred from homology"/>
<dbReference type="Pfam" id="PF04313">
    <property type="entry name" value="HSDR_N"/>
    <property type="match status" value="1"/>
</dbReference>
<keyword evidence="8" id="KW-0378">Hydrolase</keyword>
<keyword evidence="7 12" id="KW-0255">Endonuclease</keyword>
<dbReference type="Gene3D" id="3.90.1570.50">
    <property type="match status" value="1"/>
</dbReference>
<dbReference type="GO" id="GO:0009035">
    <property type="term" value="F:type I site-specific deoxyribonuclease activity"/>
    <property type="evidence" value="ECO:0007669"/>
    <property type="project" value="UniProtKB-EC"/>
</dbReference>
<sequence>MSITESQVEQSLIAKLTDLKYTHRHDIRDRDALEQNFRQKFEALNRVHLTDAEFARLRDEIVTTDVFTAAKKLRERNTFIREDGTPLQYTLVNIKDWCKNDFEVVNQLRINTDNSHHRYDVILLINGVPVVQIKLKTLQVSPRRAMEQIVEYKNDSGNGYTHTLLCFMQLFIVSNGSDTRYFANNHHQHFSFNADERFLPPLKILEAERKWSEDF</sequence>
<evidence type="ECO:0000256" key="8">
    <source>
        <dbReference type="ARBA" id="ARBA00022801"/>
    </source>
</evidence>
<dbReference type="KEGG" id="mpad:KEF85_06080"/>
<evidence type="ECO:0000256" key="3">
    <source>
        <dbReference type="ARBA" id="ARBA00012654"/>
    </source>
</evidence>
<keyword evidence="5" id="KW-0547">Nucleotide-binding</keyword>
<dbReference type="EMBL" id="CP073754">
    <property type="protein sequence ID" value="QWF72023.1"/>
    <property type="molecule type" value="Genomic_DNA"/>
</dbReference>
<evidence type="ECO:0000256" key="6">
    <source>
        <dbReference type="ARBA" id="ARBA00022747"/>
    </source>
</evidence>
<dbReference type="InterPro" id="IPR051268">
    <property type="entry name" value="Type-I_R_enzyme_R_subunit"/>
</dbReference>
<dbReference type="EC" id="3.1.21.3" evidence="3"/>
<evidence type="ECO:0000256" key="1">
    <source>
        <dbReference type="ARBA" id="ARBA00000851"/>
    </source>
</evidence>
<keyword evidence="10" id="KW-0238">DNA-binding</keyword>
<dbReference type="InterPro" id="IPR007409">
    <property type="entry name" value="Restrct_endonuc_type1_HsdR_N"/>
</dbReference>
<organism evidence="12 13">
    <name type="scientific">Methylomonas paludis</name>
    <dbReference type="NCBI Taxonomy" id="1173101"/>
    <lineage>
        <taxon>Bacteria</taxon>
        <taxon>Pseudomonadati</taxon>
        <taxon>Pseudomonadota</taxon>
        <taxon>Gammaproteobacteria</taxon>
        <taxon>Methylococcales</taxon>
        <taxon>Methylococcaceae</taxon>
        <taxon>Methylomonas</taxon>
    </lineage>
</organism>
<keyword evidence="9" id="KW-0067">ATP-binding</keyword>